<sequence length="429" mass="47575">MAPDKRDNKRKAPAVSEPPTKKTKKVEAKSAAAPKDAAPKSSLKKNEKGTAGNKNAKSDSNAKTNGQSVRQVKPRKRAADFLSDDEKEAAPSPAEKKTSNKKSKTAVSAGKKAAAKGKKVEQVAADSDEEDEDLALEPVASDDSEDDDGADQTNAIIKGFESSGSEDESSGDEDKHPKAVPEGPKSKNLEKKLRKQQKKNEVTPEEPGVIQLSRIPHGFYEHQMQAYFSQFGNITRLRLSRNKHSGASKHYAYIEFDSVSVAKIVAETMDNYLMYGHILKCKYVPAESLHPEIWKGANKRYKVIPWNKKEKTRTEMPYTPSTLDKKKKKMTTQMKSKSRKIQERDIDYDFPMPNFAPDPEPVKNSKAVETAETPAEEPEKAIEAPTPKEDTPKKTKKGKKVEETPKEIVTESPATEKKKAKKPSKKTKA</sequence>
<dbReference type="PROSITE" id="PS50102">
    <property type="entry name" value="RRM"/>
    <property type="match status" value="1"/>
</dbReference>
<dbReference type="GO" id="GO:0003723">
    <property type="term" value="F:RNA binding"/>
    <property type="evidence" value="ECO:0007669"/>
    <property type="project" value="UniProtKB-UniRule"/>
</dbReference>
<dbReference type="Pfam" id="PF00076">
    <property type="entry name" value="RRM_1"/>
    <property type="match status" value="1"/>
</dbReference>
<dbReference type="RefSeq" id="XP_056473382.1">
    <property type="nucleotide sequence ID" value="XM_056620016.1"/>
</dbReference>
<dbReference type="InterPro" id="IPR000504">
    <property type="entry name" value="RRM_dom"/>
</dbReference>
<dbReference type="InterPro" id="IPR035979">
    <property type="entry name" value="RBD_domain_sf"/>
</dbReference>
<reference evidence="7" key="1">
    <citation type="submission" date="2022-11" db="EMBL/GenBank/DDBJ databases">
        <authorList>
            <person name="Petersen C."/>
        </authorList>
    </citation>
    <scope>NUCLEOTIDE SEQUENCE</scope>
    <source>
        <strain evidence="7">IBT 30761</strain>
    </source>
</reference>
<name>A0A9W9F7V6_9EURO</name>
<evidence type="ECO:0000259" key="6">
    <source>
        <dbReference type="PROSITE" id="PS50102"/>
    </source>
</evidence>
<evidence type="ECO:0000313" key="8">
    <source>
        <dbReference type="Proteomes" id="UP001149074"/>
    </source>
</evidence>
<keyword evidence="3" id="KW-0539">Nucleus</keyword>
<comment type="caution">
    <text evidence="7">The sequence shown here is derived from an EMBL/GenBank/DDBJ whole genome shotgun (WGS) entry which is preliminary data.</text>
</comment>
<dbReference type="Proteomes" id="UP001149074">
    <property type="component" value="Unassembled WGS sequence"/>
</dbReference>
<organism evidence="7 8">
    <name type="scientific">Penicillium argentinense</name>
    <dbReference type="NCBI Taxonomy" id="1131581"/>
    <lineage>
        <taxon>Eukaryota</taxon>
        <taxon>Fungi</taxon>
        <taxon>Dikarya</taxon>
        <taxon>Ascomycota</taxon>
        <taxon>Pezizomycotina</taxon>
        <taxon>Eurotiomycetes</taxon>
        <taxon>Eurotiomycetidae</taxon>
        <taxon>Eurotiales</taxon>
        <taxon>Aspergillaceae</taxon>
        <taxon>Penicillium</taxon>
    </lineage>
</organism>
<dbReference type="SUPFAM" id="SSF54928">
    <property type="entry name" value="RNA-binding domain, RBD"/>
    <property type="match status" value="1"/>
</dbReference>
<feature type="compositionally biased region" description="Basic and acidic residues" evidence="5">
    <location>
        <begin position="172"/>
        <end position="191"/>
    </location>
</feature>
<comment type="subcellular location">
    <subcellularLocation>
        <location evidence="1">Nucleus</location>
        <location evidence="1">Nucleolus</location>
    </subcellularLocation>
</comment>
<accession>A0A9W9F7V6</accession>
<dbReference type="AlphaFoldDB" id="A0A9W9F7V6"/>
<feature type="domain" description="RRM" evidence="6">
    <location>
        <begin position="208"/>
        <end position="286"/>
    </location>
</feature>
<feature type="compositionally biased region" description="Polar residues" evidence="5">
    <location>
        <begin position="52"/>
        <end position="70"/>
    </location>
</feature>
<feature type="compositionally biased region" description="Acidic residues" evidence="5">
    <location>
        <begin position="126"/>
        <end position="150"/>
    </location>
</feature>
<feature type="region of interest" description="Disordered" evidence="5">
    <location>
        <begin position="315"/>
        <end position="429"/>
    </location>
</feature>
<feature type="compositionally biased region" description="Basic residues" evidence="5">
    <location>
        <begin position="418"/>
        <end position="429"/>
    </location>
</feature>
<reference evidence="7" key="2">
    <citation type="journal article" date="2023" name="IMA Fungus">
        <title>Comparative genomic study of the Penicillium genus elucidates a diverse pangenome and 15 lateral gene transfer events.</title>
        <authorList>
            <person name="Petersen C."/>
            <person name="Sorensen T."/>
            <person name="Nielsen M.R."/>
            <person name="Sondergaard T.E."/>
            <person name="Sorensen J.L."/>
            <person name="Fitzpatrick D.A."/>
            <person name="Frisvad J.C."/>
            <person name="Nielsen K.L."/>
        </authorList>
    </citation>
    <scope>NUCLEOTIDE SEQUENCE</scope>
    <source>
        <strain evidence="7">IBT 30761</strain>
    </source>
</reference>
<feature type="compositionally biased region" description="Low complexity" evidence="5">
    <location>
        <begin position="29"/>
        <end position="41"/>
    </location>
</feature>
<evidence type="ECO:0000256" key="4">
    <source>
        <dbReference type="PROSITE-ProRule" id="PRU00176"/>
    </source>
</evidence>
<gene>
    <name evidence="7" type="ORF">N7532_007523</name>
</gene>
<protein>
    <submittedName>
        <fullName evidence="7">Ribosomal biogenesis protein Gar2</fullName>
    </submittedName>
</protein>
<dbReference type="GeneID" id="81358995"/>
<proteinExistence type="predicted"/>
<feature type="region of interest" description="Disordered" evidence="5">
    <location>
        <begin position="1"/>
        <end position="208"/>
    </location>
</feature>
<dbReference type="SMART" id="SM00360">
    <property type="entry name" value="RRM"/>
    <property type="match status" value="1"/>
</dbReference>
<keyword evidence="8" id="KW-1185">Reference proteome</keyword>
<dbReference type="GO" id="GO:0005730">
    <property type="term" value="C:nucleolus"/>
    <property type="evidence" value="ECO:0007669"/>
    <property type="project" value="UniProtKB-SubCell"/>
</dbReference>
<evidence type="ECO:0000256" key="3">
    <source>
        <dbReference type="ARBA" id="ARBA00023242"/>
    </source>
</evidence>
<feature type="compositionally biased region" description="Basic and acidic residues" evidence="5">
    <location>
        <begin position="400"/>
        <end position="417"/>
    </location>
</feature>
<evidence type="ECO:0000256" key="2">
    <source>
        <dbReference type="ARBA" id="ARBA00022884"/>
    </source>
</evidence>
<keyword evidence="2 4" id="KW-0694">RNA-binding</keyword>
<evidence type="ECO:0000256" key="5">
    <source>
        <dbReference type="SAM" id="MobiDB-lite"/>
    </source>
</evidence>
<dbReference type="Gene3D" id="3.30.70.330">
    <property type="match status" value="1"/>
</dbReference>
<dbReference type="OrthoDB" id="21467at2759"/>
<dbReference type="PANTHER" id="PTHR46754">
    <property type="entry name" value="MKI67 FHA DOMAIN-INTERACTING NUCLEOLAR PHOSPHOPROTEIN"/>
    <property type="match status" value="1"/>
</dbReference>
<evidence type="ECO:0000313" key="7">
    <source>
        <dbReference type="EMBL" id="KAJ5095232.1"/>
    </source>
</evidence>
<feature type="compositionally biased region" description="Basic and acidic residues" evidence="5">
    <location>
        <begin position="377"/>
        <end position="393"/>
    </location>
</feature>
<dbReference type="CDD" id="cd12307">
    <property type="entry name" value="RRM_NIFK_like"/>
    <property type="match status" value="1"/>
</dbReference>
<evidence type="ECO:0000256" key="1">
    <source>
        <dbReference type="ARBA" id="ARBA00004604"/>
    </source>
</evidence>
<dbReference type="EMBL" id="JAPQKI010000006">
    <property type="protein sequence ID" value="KAJ5095232.1"/>
    <property type="molecule type" value="Genomic_DNA"/>
</dbReference>
<dbReference type="InterPro" id="IPR012677">
    <property type="entry name" value="Nucleotide-bd_a/b_plait_sf"/>
</dbReference>